<reference evidence="4" key="1">
    <citation type="submission" date="2014-11" db="EMBL/GenBank/DDBJ databases">
        <authorList>
            <person name="Otto D Thomas"/>
            <person name="Naeem Raeece"/>
        </authorList>
    </citation>
    <scope>NUCLEOTIDE SEQUENCE</scope>
</reference>
<name>A0A0G4I5A1_9ALVE</name>
<dbReference type="GO" id="GO:0097546">
    <property type="term" value="C:ciliary base"/>
    <property type="evidence" value="ECO:0007669"/>
    <property type="project" value="TreeGrafter"/>
</dbReference>
<dbReference type="InterPro" id="IPR019734">
    <property type="entry name" value="TPR_rpt"/>
</dbReference>
<dbReference type="GO" id="GO:0042073">
    <property type="term" value="P:intraciliary transport"/>
    <property type="evidence" value="ECO:0007669"/>
    <property type="project" value="TreeGrafter"/>
</dbReference>
<keyword evidence="2" id="KW-0175">Coiled coil</keyword>
<dbReference type="SUPFAM" id="SSF48452">
    <property type="entry name" value="TPR-like"/>
    <property type="match status" value="2"/>
</dbReference>
<dbReference type="InterPro" id="IPR011990">
    <property type="entry name" value="TPR-like_helical_dom_sf"/>
</dbReference>
<feature type="repeat" description="TPR" evidence="1">
    <location>
        <begin position="532"/>
        <end position="565"/>
    </location>
</feature>
<evidence type="ECO:0000313" key="4">
    <source>
        <dbReference type="EMBL" id="CEM52184.1"/>
    </source>
</evidence>
<feature type="compositionally biased region" description="Acidic residues" evidence="3">
    <location>
        <begin position="773"/>
        <end position="783"/>
    </location>
</feature>
<protein>
    <submittedName>
        <fullName evidence="4">Uncharacterized protein</fullName>
    </submittedName>
</protein>
<dbReference type="AlphaFoldDB" id="A0A0G4I5A1"/>
<dbReference type="Pfam" id="PF14559">
    <property type="entry name" value="TPR_19"/>
    <property type="match status" value="1"/>
</dbReference>
<feature type="repeat" description="TPR" evidence="1">
    <location>
        <begin position="224"/>
        <end position="257"/>
    </location>
</feature>
<sequence length="820" mass="91568">MFGTYAGGPGNKGLEAEDHYNFQHVQHHPPPSSYMRQTGGMRKGTGAGAGMYATMGDFQQQQQQAALGMTGGRPMTSNRGAGYNSAARMAFEKGGAAFDPFNDRAKGVPGSGLSGGALKEKEMTLEDKLREMDKECHRLVEESATLNAMGDLHGALEKAKEAMKKERQLCRQREMNNMLESINIDLTYSVAFNAANQHQAIGNWQEALTTYSSIVKNKQYPHSGRLRVNMGNIYFQQQKYPTAIKMYRMALDQIPSTGKETRFKIMRNVGLAFFRMGQFPDAVDSYETIMSNYPDVKTGFNLLLCYFALGDREKMKHGFMKMLGAMGTEWSGLMGAAGGGNGEGEDETQSEEGPATFQEDDEGERVEDPLKEEMRTKRREAMRLIANGAKLIAPVIENSPVGGFEWVIECLRSHGSASSSSQWSSRVSSELEIAKASFHLRRKEFDAAIEVLKGFEKKDPAFESRAATNLSFLFFLESDFKQAELYADLAVRNDRYNARALVNKGNCLFVAEEFERAKELYLEAIGVEADCVEAIFNLGIVNKQLQRYQEALQAFEKLNSVLPNVADVLYQLGTLCEKMGILNKAVEWFSLIVTPGGRPTDPGVLSILGNLANKMDDEAQATLHYLESYRYSPTNLEVITKLGIYFVRQEVYENAIPFFERAAEIQPGEIKWQLMVASCYRRMGSFQQALRLYEQIHREHPNDIECLRYLVTLCREVGHSDAEEYQVALRRLERQAAAGGLANGGRDADPMGEAASADGPDSTRPGSHRQTTEDEQRDYEEAMPPDKERAKRILASAGQKKTDEDEWGDDDLGQDLLPNI</sequence>
<feature type="repeat" description="TPR" evidence="1">
    <location>
        <begin position="636"/>
        <end position="669"/>
    </location>
</feature>
<gene>
    <name evidence="4" type="ORF">Cvel_1839</name>
</gene>
<evidence type="ECO:0000256" key="1">
    <source>
        <dbReference type="PROSITE-ProRule" id="PRU00339"/>
    </source>
</evidence>
<dbReference type="PANTHER" id="PTHR44117">
    <property type="entry name" value="INTRAFLAGELLAR TRANSPORT PROTEIN 88 HOMOLOG"/>
    <property type="match status" value="1"/>
</dbReference>
<organism evidence="4">
    <name type="scientific">Chromera velia CCMP2878</name>
    <dbReference type="NCBI Taxonomy" id="1169474"/>
    <lineage>
        <taxon>Eukaryota</taxon>
        <taxon>Sar</taxon>
        <taxon>Alveolata</taxon>
        <taxon>Colpodellida</taxon>
        <taxon>Chromeraceae</taxon>
        <taxon>Chromera</taxon>
    </lineage>
</organism>
<dbReference type="SMART" id="SM00028">
    <property type="entry name" value="TPR"/>
    <property type="match status" value="10"/>
</dbReference>
<dbReference type="GO" id="GO:0005814">
    <property type="term" value="C:centriole"/>
    <property type="evidence" value="ECO:0007669"/>
    <property type="project" value="TreeGrafter"/>
</dbReference>
<accession>A0A0G4I5A1</accession>
<dbReference type="VEuPathDB" id="CryptoDB:Cvel_1839"/>
<feature type="region of interest" description="Disordered" evidence="3">
    <location>
        <begin position="335"/>
        <end position="370"/>
    </location>
</feature>
<feature type="repeat" description="TPR" evidence="1">
    <location>
        <begin position="263"/>
        <end position="296"/>
    </location>
</feature>
<keyword evidence="1" id="KW-0802">TPR repeat</keyword>
<dbReference type="Pfam" id="PF13432">
    <property type="entry name" value="TPR_16"/>
    <property type="match status" value="1"/>
</dbReference>
<dbReference type="Gene3D" id="1.25.40.10">
    <property type="entry name" value="Tetratricopeptide repeat domain"/>
    <property type="match status" value="2"/>
</dbReference>
<evidence type="ECO:0000256" key="2">
    <source>
        <dbReference type="SAM" id="Coils"/>
    </source>
</evidence>
<dbReference type="Pfam" id="PF13424">
    <property type="entry name" value="TPR_12"/>
    <property type="match status" value="1"/>
</dbReference>
<evidence type="ECO:0000256" key="3">
    <source>
        <dbReference type="SAM" id="MobiDB-lite"/>
    </source>
</evidence>
<dbReference type="GO" id="GO:1905515">
    <property type="term" value="P:non-motile cilium assembly"/>
    <property type="evidence" value="ECO:0007669"/>
    <property type="project" value="TreeGrafter"/>
</dbReference>
<dbReference type="PANTHER" id="PTHR44117:SF1">
    <property type="entry name" value="INTRAFLAGELLAR TRANSPORT PROTEIN 88 HOMOLOG"/>
    <property type="match status" value="1"/>
</dbReference>
<proteinExistence type="predicted"/>
<feature type="coiled-coil region" evidence="2">
    <location>
        <begin position="122"/>
        <end position="176"/>
    </location>
</feature>
<dbReference type="PhylomeDB" id="A0A0G4I5A1"/>
<dbReference type="GO" id="GO:0019894">
    <property type="term" value="F:kinesin binding"/>
    <property type="evidence" value="ECO:0007669"/>
    <property type="project" value="TreeGrafter"/>
</dbReference>
<dbReference type="PROSITE" id="PS50005">
    <property type="entry name" value="TPR"/>
    <property type="match status" value="5"/>
</dbReference>
<dbReference type="EMBL" id="CDMZ01005173">
    <property type="protein sequence ID" value="CEM52184.1"/>
    <property type="molecule type" value="Genomic_DNA"/>
</dbReference>
<feature type="repeat" description="TPR" evidence="1">
    <location>
        <begin position="670"/>
        <end position="703"/>
    </location>
</feature>
<feature type="region of interest" description="Disordered" evidence="3">
    <location>
        <begin position="740"/>
        <end position="820"/>
    </location>
</feature>
<dbReference type="GO" id="GO:0036064">
    <property type="term" value="C:ciliary basal body"/>
    <property type="evidence" value="ECO:0007669"/>
    <property type="project" value="TreeGrafter"/>
</dbReference>
<feature type="compositionally biased region" description="Acidic residues" evidence="3">
    <location>
        <begin position="804"/>
        <end position="813"/>
    </location>
</feature>
<dbReference type="GO" id="GO:0097730">
    <property type="term" value="C:non-motile cilium"/>
    <property type="evidence" value="ECO:0007669"/>
    <property type="project" value="TreeGrafter"/>
</dbReference>